<sequence>MKMKMDGSFYVDPIGMVGGLALWWSNVVSILIHNSGKISLILRYRLLEKMISSLRSFMGPFILMKKQVFWESLTSLRYNSSKKWCLIGNSNMVTRPEEKLGGVPFDVSSAKWFYDFMDASCLLELLLKGGTFTWSNHRSEDEAIMEKLNHIIISLEWSSSFPKAIGVIDATIASDHALIFLLLKGMSNSSKHLGFRRKLNKTELKLRQCSKVKRGNNKLKDEEMKGRIKFLQGKQLSKNEMEELKTLKKDPDKPWESEELY</sequence>
<protein>
    <submittedName>
        <fullName evidence="2">Uncharacterized protein</fullName>
    </submittedName>
</protein>
<dbReference type="Proteomes" id="UP001396334">
    <property type="component" value="Unassembled WGS sequence"/>
</dbReference>
<evidence type="ECO:0000313" key="2">
    <source>
        <dbReference type="EMBL" id="KAK9028033.1"/>
    </source>
</evidence>
<dbReference type="SUPFAM" id="SSF56219">
    <property type="entry name" value="DNase I-like"/>
    <property type="match status" value="1"/>
</dbReference>
<dbReference type="InterPro" id="IPR036691">
    <property type="entry name" value="Endo/exonu/phosph_ase_sf"/>
</dbReference>
<dbReference type="Gene3D" id="3.60.10.10">
    <property type="entry name" value="Endonuclease/exonuclease/phosphatase"/>
    <property type="match status" value="1"/>
</dbReference>
<reference evidence="2 3" key="1">
    <citation type="journal article" date="2024" name="G3 (Bethesda)">
        <title>Genome assembly of Hibiscus sabdariffa L. provides insights into metabolisms of medicinal natural products.</title>
        <authorList>
            <person name="Kim T."/>
        </authorList>
    </citation>
    <scope>NUCLEOTIDE SEQUENCE [LARGE SCALE GENOMIC DNA]</scope>
    <source>
        <strain evidence="2">TK-2024</strain>
        <tissue evidence="2">Old leaves</tissue>
    </source>
</reference>
<dbReference type="PANTHER" id="PTHR33710">
    <property type="entry name" value="BNAC02G09200D PROTEIN"/>
    <property type="match status" value="1"/>
</dbReference>
<dbReference type="PANTHER" id="PTHR33710:SF71">
    <property type="entry name" value="ENDONUCLEASE_EXONUCLEASE_PHOSPHATASE DOMAIN-CONTAINING PROTEIN"/>
    <property type="match status" value="1"/>
</dbReference>
<gene>
    <name evidence="2" type="ORF">V6N11_067848</name>
</gene>
<comment type="caution">
    <text evidence="2">The sequence shown here is derived from an EMBL/GenBank/DDBJ whole genome shotgun (WGS) entry which is preliminary data.</text>
</comment>
<organism evidence="2 3">
    <name type="scientific">Hibiscus sabdariffa</name>
    <name type="common">roselle</name>
    <dbReference type="NCBI Taxonomy" id="183260"/>
    <lineage>
        <taxon>Eukaryota</taxon>
        <taxon>Viridiplantae</taxon>
        <taxon>Streptophyta</taxon>
        <taxon>Embryophyta</taxon>
        <taxon>Tracheophyta</taxon>
        <taxon>Spermatophyta</taxon>
        <taxon>Magnoliopsida</taxon>
        <taxon>eudicotyledons</taxon>
        <taxon>Gunneridae</taxon>
        <taxon>Pentapetalae</taxon>
        <taxon>rosids</taxon>
        <taxon>malvids</taxon>
        <taxon>Malvales</taxon>
        <taxon>Malvaceae</taxon>
        <taxon>Malvoideae</taxon>
        <taxon>Hibiscus</taxon>
    </lineage>
</organism>
<evidence type="ECO:0000256" key="1">
    <source>
        <dbReference type="SAM" id="MobiDB-lite"/>
    </source>
</evidence>
<accession>A0ABR2SRY8</accession>
<proteinExistence type="predicted"/>
<evidence type="ECO:0000313" key="3">
    <source>
        <dbReference type="Proteomes" id="UP001396334"/>
    </source>
</evidence>
<dbReference type="EMBL" id="JBBPBN010000012">
    <property type="protein sequence ID" value="KAK9028033.1"/>
    <property type="molecule type" value="Genomic_DNA"/>
</dbReference>
<name>A0ABR2SRY8_9ROSI</name>
<keyword evidence="3" id="KW-1185">Reference proteome</keyword>
<feature type="region of interest" description="Disordered" evidence="1">
    <location>
        <begin position="241"/>
        <end position="261"/>
    </location>
</feature>